<dbReference type="GO" id="GO:0005634">
    <property type="term" value="C:nucleus"/>
    <property type="evidence" value="ECO:0007669"/>
    <property type="project" value="TreeGrafter"/>
</dbReference>
<dbReference type="PANTHER" id="PTHR46551">
    <property type="entry name" value="SAP DOMAIN-CONTAINING RIBONUCLEOPROTEIN"/>
    <property type="match status" value="1"/>
</dbReference>
<dbReference type="Proteomes" id="UP001215151">
    <property type="component" value="Unassembled WGS sequence"/>
</dbReference>
<dbReference type="EMBL" id="JAPEVG010000056">
    <property type="protein sequence ID" value="KAJ8488896.1"/>
    <property type="molecule type" value="Genomic_DNA"/>
</dbReference>
<comment type="caution">
    <text evidence="4">The sequence shown here is derived from an EMBL/GenBank/DDBJ whole genome shotgun (WGS) entry which is preliminary data.</text>
</comment>
<dbReference type="Pfam" id="PF18592">
    <property type="entry name" value="Tho1_MOS11_C"/>
    <property type="match status" value="1"/>
</dbReference>
<feature type="compositionally biased region" description="Low complexity" evidence="2">
    <location>
        <begin position="82"/>
        <end position="113"/>
    </location>
</feature>
<evidence type="ECO:0000259" key="3">
    <source>
        <dbReference type="Pfam" id="PF18592"/>
    </source>
</evidence>
<feature type="region of interest" description="Disordered" evidence="2">
    <location>
        <begin position="194"/>
        <end position="248"/>
    </location>
</feature>
<keyword evidence="1" id="KW-0597">Phosphoprotein</keyword>
<keyword evidence="5" id="KW-1185">Reference proteome</keyword>
<proteinExistence type="predicted"/>
<name>A0AAD7U0K6_9APHY</name>
<evidence type="ECO:0000256" key="2">
    <source>
        <dbReference type="SAM" id="MobiDB-lite"/>
    </source>
</evidence>
<dbReference type="InterPro" id="IPR052240">
    <property type="entry name" value="SAP_domain_ribonucleoprotein"/>
</dbReference>
<dbReference type="GO" id="GO:0016973">
    <property type="term" value="P:poly(A)+ mRNA export from nucleus"/>
    <property type="evidence" value="ECO:0007669"/>
    <property type="project" value="TreeGrafter"/>
</dbReference>
<feature type="compositionally biased region" description="Low complexity" evidence="2">
    <location>
        <begin position="124"/>
        <end position="135"/>
    </location>
</feature>
<protein>
    <recommendedName>
        <fullName evidence="3">THO1-MOS11 C-terminal domain-containing protein</fullName>
    </recommendedName>
</protein>
<feature type="compositionally biased region" description="Polar residues" evidence="2">
    <location>
        <begin position="198"/>
        <end position="211"/>
    </location>
</feature>
<feature type="domain" description="THO1-MOS11 C-terminal" evidence="3">
    <location>
        <begin position="136"/>
        <end position="157"/>
    </location>
</feature>
<feature type="region of interest" description="Disordered" evidence="2">
    <location>
        <begin position="48"/>
        <end position="182"/>
    </location>
</feature>
<accession>A0AAD7U0K6</accession>
<dbReference type="PANTHER" id="PTHR46551:SF1">
    <property type="entry name" value="SAP DOMAIN-CONTAINING RIBONUCLEOPROTEIN"/>
    <property type="match status" value="1"/>
</dbReference>
<evidence type="ECO:0000256" key="1">
    <source>
        <dbReference type="ARBA" id="ARBA00022553"/>
    </source>
</evidence>
<dbReference type="InterPro" id="IPR040746">
    <property type="entry name" value="THO1_MOS11_C"/>
</dbReference>
<reference evidence="4" key="1">
    <citation type="submission" date="2022-11" db="EMBL/GenBank/DDBJ databases">
        <title>Genome Sequence of Cubamyces cubensis.</title>
        <authorList>
            <person name="Buettner E."/>
        </authorList>
    </citation>
    <scope>NUCLEOTIDE SEQUENCE</scope>
    <source>
        <strain evidence="4">MPL-01</strain>
    </source>
</reference>
<evidence type="ECO:0000313" key="4">
    <source>
        <dbReference type="EMBL" id="KAJ8488896.1"/>
    </source>
</evidence>
<sequence>MDAKLKALKVVELKDILNKAGVAIPSKANKQDLIAKIIASPAAVDVYNQQHGPAPTEAAPNASKPASKAQQNSEVPPPAPTPAAAEPTKPSKPASTAKPSPATKPASQAAPKQSDAPTSPPKEQTASSTTSAQPSADEEAEKRKARAARFGIPVVEPKAAPAQKNGKAASNGKPAKTAAALGEDAEKLAARAARFGTQVASTEAAKSNGTANGKKRSAPPSEHVDEEELARRKKRAERFGIPLVGASA</sequence>
<feature type="compositionally biased region" description="Low complexity" evidence="2">
    <location>
        <begin position="58"/>
        <end position="69"/>
    </location>
</feature>
<gene>
    <name evidence="4" type="ORF">ONZ51_g3238</name>
</gene>
<organism evidence="4 5">
    <name type="scientific">Trametes cubensis</name>
    <dbReference type="NCBI Taxonomy" id="1111947"/>
    <lineage>
        <taxon>Eukaryota</taxon>
        <taxon>Fungi</taxon>
        <taxon>Dikarya</taxon>
        <taxon>Basidiomycota</taxon>
        <taxon>Agaricomycotina</taxon>
        <taxon>Agaricomycetes</taxon>
        <taxon>Polyporales</taxon>
        <taxon>Polyporaceae</taxon>
        <taxon>Trametes</taxon>
    </lineage>
</organism>
<dbReference type="AlphaFoldDB" id="A0AAD7U0K6"/>
<evidence type="ECO:0000313" key="5">
    <source>
        <dbReference type="Proteomes" id="UP001215151"/>
    </source>
</evidence>